<organism evidence="1">
    <name type="scientific">marine sediment metagenome</name>
    <dbReference type="NCBI Taxonomy" id="412755"/>
    <lineage>
        <taxon>unclassified sequences</taxon>
        <taxon>metagenomes</taxon>
        <taxon>ecological metagenomes</taxon>
    </lineage>
</organism>
<dbReference type="EMBL" id="LAZR01001048">
    <property type="protein sequence ID" value="KKN51810.1"/>
    <property type="molecule type" value="Genomic_DNA"/>
</dbReference>
<gene>
    <name evidence="1" type="ORF">LCGC14_0619100</name>
</gene>
<reference evidence="1" key="1">
    <citation type="journal article" date="2015" name="Nature">
        <title>Complex archaea that bridge the gap between prokaryotes and eukaryotes.</title>
        <authorList>
            <person name="Spang A."/>
            <person name="Saw J.H."/>
            <person name="Jorgensen S.L."/>
            <person name="Zaremba-Niedzwiedzka K."/>
            <person name="Martijn J."/>
            <person name="Lind A.E."/>
            <person name="van Eijk R."/>
            <person name="Schleper C."/>
            <person name="Guy L."/>
            <person name="Ettema T.J."/>
        </authorList>
    </citation>
    <scope>NUCLEOTIDE SEQUENCE</scope>
</reference>
<dbReference type="AlphaFoldDB" id="A0A0F9R5I3"/>
<protein>
    <submittedName>
        <fullName evidence="1">Uncharacterized protein</fullName>
    </submittedName>
</protein>
<proteinExistence type="predicted"/>
<comment type="caution">
    <text evidence="1">The sequence shown here is derived from an EMBL/GenBank/DDBJ whole genome shotgun (WGS) entry which is preliminary data.</text>
</comment>
<sequence>MTDFNSIRDILIRAKEQNETVTLTVNKKEYSGKIQAIGNNHIVVKSDSD</sequence>
<name>A0A0F9R5I3_9ZZZZ</name>
<evidence type="ECO:0000313" key="1">
    <source>
        <dbReference type="EMBL" id="KKN51810.1"/>
    </source>
</evidence>
<accession>A0A0F9R5I3</accession>